<feature type="transmembrane region" description="Helical" evidence="8">
    <location>
        <begin position="60"/>
        <end position="91"/>
    </location>
</feature>
<feature type="transmembrane region" description="Helical" evidence="8">
    <location>
        <begin position="103"/>
        <end position="127"/>
    </location>
</feature>
<keyword evidence="4 8" id="KW-0812">Transmembrane</keyword>
<comment type="subcellular location">
    <subcellularLocation>
        <location evidence="1">Cell membrane</location>
        <topology evidence="1">Multi-pass membrane protein</topology>
    </subcellularLocation>
</comment>
<protein>
    <submittedName>
        <fullName evidence="9">Cell shape-determining protein</fullName>
    </submittedName>
</protein>
<keyword evidence="6 8" id="KW-1133">Transmembrane helix</keyword>
<gene>
    <name evidence="9" type="ORF">N781_10630</name>
</gene>
<accession>A0A0A5GQH7</accession>
<dbReference type="GO" id="GO:0005886">
    <property type="term" value="C:plasma membrane"/>
    <property type="evidence" value="ECO:0007669"/>
    <property type="project" value="UniProtKB-SubCell"/>
</dbReference>
<evidence type="ECO:0000256" key="8">
    <source>
        <dbReference type="SAM" id="Phobius"/>
    </source>
</evidence>
<dbReference type="RefSeq" id="WP_026802062.1">
    <property type="nucleotide sequence ID" value="NZ_AVPE01000002.1"/>
</dbReference>
<dbReference type="OrthoDB" id="1653857at2"/>
<keyword evidence="3" id="KW-1003">Cell membrane</keyword>
<name>A0A0A5GQH7_9BACI</name>
<reference evidence="9 10" key="1">
    <citation type="submission" date="2013-08" db="EMBL/GenBank/DDBJ databases">
        <authorList>
            <person name="Huang J."/>
            <person name="Wang G."/>
        </authorList>
    </citation>
    <scope>NUCLEOTIDE SEQUENCE [LARGE SCALE GENOMIC DNA]</scope>
    <source>
        <strain evidence="9 10">JSM 076056</strain>
    </source>
</reference>
<dbReference type="InterPro" id="IPR007227">
    <property type="entry name" value="Cell_shape_determining_MreD"/>
</dbReference>
<evidence type="ECO:0000256" key="2">
    <source>
        <dbReference type="ARBA" id="ARBA00007776"/>
    </source>
</evidence>
<dbReference type="Proteomes" id="UP000030528">
    <property type="component" value="Unassembled WGS sequence"/>
</dbReference>
<dbReference type="STRING" id="1385510.GCA_000425205_01036"/>
<evidence type="ECO:0000256" key="1">
    <source>
        <dbReference type="ARBA" id="ARBA00004651"/>
    </source>
</evidence>
<evidence type="ECO:0000256" key="3">
    <source>
        <dbReference type="ARBA" id="ARBA00022475"/>
    </source>
</evidence>
<dbReference type="GO" id="GO:0008360">
    <property type="term" value="P:regulation of cell shape"/>
    <property type="evidence" value="ECO:0007669"/>
    <property type="project" value="UniProtKB-KW"/>
</dbReference>
<keyword evidence="7 8" id="KW-0472">Membrane</keyword>
<evidence type="ECO:0000256" key="7">
    <source>
        <dbReference type="ARBA" id="ARBA00023136"/>
    </source>
</evidence>
<keyword evidence="10" id="KW-1185">Reference proteome</keyword>
<dbReference type="eggNOG" id="COG2891">
    <property type="taxonomic scope" value="Bacteria"/>
</dbReference>
<sequence length="179" mass="20755">MKRYYAPLILFILLILEGTAVNFLPSLWADSGTIITPHWLLIVLVFMAMFYDFDYTYFCVIYAAIFGFLFDLVYTDVLGVYMFMYGIVIYIIHGIKRMLHTNIFVALLHVTIAVTLADAGVYLLYSFIGEAEMVWQNYLLVRLVPTLLANLVFALIAYPFLYERLDEWGEEHLSTKKTV</sequence>
<dbReference type="NCBIfam" id="TIGR03426">
    <property type="entry name" value="shape_MreD"/>
    <property type="match status" value="1"/>
</dbReference>
<comment type="caution">
    <text evidence="9">The sequence shown here is derived from an EMBL/GenBank/DDBJ whole genome shotgun (WGS) entry which is preliminary data.</text>
</comment>
<keyword evidence="5" id="KW-0133">Cell shape</keyword>
<feature type="transmembrane region" description="Helical" evidence="8">
    <location>
        <begin position="36"/>
        <end position="53"/>
    </location>
</feature>
<evidence type="ECO:0000313" key="10">
    <source>
        <dbReference type="Proteomes" id="UP000030528"/>
    </source>
</evidence>
<dbReference type="AlphaFoldDB" id="A0A0A5GQH7"/>
<dbReference type="EMBL" id="AVPE01000002">
    <property type="protein sequence ID" value="KGX93483.1"/>
    <property type="molecule type" value="Genomic_DNA"/>
</dbReference>
<evidence type="ECO:0000256" key="5">
    <source>
        <dbReference type="ARBA" id="ARBA00022960"/>
    </source>
</evidence>
<feature type="transmembrane region" description="Helical" evidence="8">
    <location>
        <begin position="139"/>
        <end position="161"/>
    </location>
</feature>
<evidence type="ECO:0000313" key="9">
    <source>
        <dbReference type="EMBL" id="KGX93483.1"/>
    </source>
</evidence>
<comment type="similarity">
    <text evidence="2">Belongs to the MreD family.</text>
</comment>
<evidence type="ECO:0000256" key="4">
    <source>
        <dbReference type="ARBA" id="ARBA00022692"/>
    </source>
</evidence>
<dbReference type="Pfam" id="PF04093">
    <property type="entry name" value="MreD"/>
    <property type="match status" value="1"/>
</dbReference>
<proteinExistence type="inferred from homology"/>
<organism evidence="9 10">
    <name type="scientific">Pontibacillus halophilus JSM 076056 = DSM 19796</name>
    <dbReference type="NCBI Taxonomy" id="1385510"/>
    <lineage>
        <taxon>Bacteria</taxon>
        <taxon>Bacillati</taxon>
        <taxon>Bacillota</taxon>
        <taxon>Bacilli</taxon>
        <taxon>Bacillales</taxon>
        <taxon>Bacillaceae</taxon>
        <taxon>Pontibacillus</taxon>
    </lineage>
</organism>
<evidence type="ECO:0000256" key="6">
    <source>
        <dbReference type="ARBA" id="ARBA00022989"/>
    </source>
</evidence>